<comment type="similarity">
    <text evidence="2">Belongs to the auxin efflux carrier (TC 2.A.69) family.</text>
</comment>
<evidence type="ECO:0000256" key="3">
    <source>
        <dbReference type="ARBA" id="ARBA00022448"/>
    </source>
</evidence>
<feature type="transmembrane region" description="Helical" evidence="8">
    <location>
        <begin position="62"/>
        <end position="86"/>
    </location>
</feature>
<keyword evidence="7 8" id="KW-0472">Membrane</keyword>
<evidence type="ECO:0000256" key="1">
    <source>
        <dbReference type="ARBA" id="ARBA00004651"/>
    </source>
</evidence>
<sequence>MDITGLWSLQCMMFLLAGAGAILKRKGILKESGKTVLTDAVLYFFLPCNIINSFRMKFDSKILLRFGAVLFLSVLVQIVSYVLSRVLYNKRPHAVKRVLQYATIVSNSGFLGLPIAEGIYGAEGMMYASIFIIPMRIMMWSAGIACFTESPDFKSVVKKIAVHPCIVAVYIGLFLLLFQTPMEAFHAGFMTHLPTTVQTILNIMGLAFDRAVRSAGSCTTALTMLLIGMMLSEVSLKSLIHRDALFISLMRLIVLPVLTLALCRIFKMETYLTAICVLMTGMPAGSTSAILAAKYDCDYVFATKCVVISTLLSMLTIPLWSMGFS</sequence>
<dbReference type="PANTHER" id="PTHR36838:SF1">
    <property type="entry name" value="SLR1864 PROTEIN"/>
    <property type="match status" value="1"/>
</dbReference>
<gene>
    <name evidence="9" type="ORF">BXY41_104317</name>
</gene>
<evidence type="ECO:0000256" key="5">
    <source>
        <dbReference type="ARBA" id="ARBA00022692"/>
    </source>
</evidence>
<feature type="transmembrane region" description="Helical" evidence="8">
    <location>
        <begin position="6"/>
        <end position="23"/>
    </location>
</feature>
<keyword evidence="5 8" id="KW-0812">Transmembrane</keyword>
<organism evidence="9 10">
    <name type="scientific">Lacrimispora xylanisolvens</name>
    <dbReference type="NCBI Taxonomy" id="384636"/>
    <lineage>
        <taxon>Bacteria</taxon>
        <taxon>Bacillati</taxon>
        <taxon>Bacillota</taxon>
        <taxon>Clostridia</taxon>
        <taxon>Lachnospirales</taxon>
        <taxon>Lachnospiraceae</taxon>
        <taxon>Lacrimispora</taxon>
    </lineage>
</organism>
<dbReference type="PANTHER" id="PTHR36838">
    <property type="entry name" value="AUXIN EFFLUX CARRIER FAMILY PROTEIN"/>
    <property type="match status" value="1"/>
</dbReference>
<proteinExistence type="inferred from homology"/>
<keyword evidence="3" id="KW-0813">Transport</keyword>
<comment type="caution">
    <text evidence="9">The sequence shown here is derived from an EMBL/GenBank/DDBJ whole genome shotgun (WGS) entry which is preliminary data.</text>
</comment>
<dbReference type="EMBL" id="PTJA01000004">
    <property type="protein sequence ID" value="PPK81514.1"/>
    <property type="molecule type" value="Genomic_DNA"/>
</dbReference>
<evidence type="ECO:0000313" key="9">
    <source>
        <dbReference type="EMBL" id="PPK81514.1"/>
    </source>
</evidence>
<evidence type="ECO:0000313" key="10">
    <source>
        <dbReference type="Proteomes" id="UP000237749"/>
    </source>
</evidence>
<evidence type="ECO:0000256" key="8">
    <source>
        <dbReference type="SAM" id="Phobius"/>
    </source>
</evidence>
<dbReference type="RefSeq" id="WP_104436603.1">
    <property type="nucleotide sequence ID" value="NZ_PTJA01000004.1"/>
</dbReference>
<keyword evidence="10" id="KW-1185">Reference proteome</keyword>
<comment type="subcellular location">
    <subcellularLocation>
        <location evidence="1">Cell membrane</location>
        <topology evidence="1">Multi-pass membrane protein</topology>
    </subcellularLocation>
</comment>
<accession>A0A2S6HUS7</accession>
<feature type="transmembrane region" description="Helical" evidence="8">
    <location>
        <begin position="215"/>
        <end position="232"/>
    </location>
</feature>
<feature type="transmembrane region" description="Helical" evidence="8">
    <location>
        <begin position="270"/>
        <end position="293"/>
    </location>
</feature>
<feature type="transmembrane region" description="Helical" evidence="8">
    <location>
        <begin position="160"/>
        <end position="178"/>
    </location>
</feature>
<dbReference type="GO" id="GO:0005886">
    <property type="term" value="C:plasma membrane"/>
    <property type="evidence" value="ECO:0007669"/>
    <property type="project" value="UniProtKB-SubCell"/>
</dbReference>
<dbReference type="InterPro" id="IPR004776">
    <property type="entry name" value="Mem_transp_PIN-like"/>
</dbReference>
<evidence type="ECO:0000256" key="2">
    <source>
        <dbReference type="ARBA" id="ARBA00010145"/>
    </source>
</evidence>
<dbReference type="GO" id="GO:0055085">
    <property type="term" value="P:transmembrane transport"/>
    <property type="evidence" value="ECO:0007669"/>
    <property type="project" value="InterPro"/>
</dbReference>
<dbReference type="InterPro" id="IPR038770">
    <property type="entry name" value="Na+/solute_symporter_sf"/>
</dbReference>
<evidence type="ECO:0000256" key="6">
    <source>
        <dbReference type="ARBA" id="ARBA00022989"/>
    </source>
</evidence>
<feature type="transmembrane region" description="Helical" evidence="8">
    <location>
        <begin position="98"/>
        <end position="120"/>
    </location>
</feature>
<evidence type="ECO:0008006" key="11">
    <source>
        <dbReference type="Google" id="ProtNLM"/>
    </source>
</evidence>
<dbReference type="Proteomes" id="UP000237749">
    <property type="component" value="Unassembled WGS sequence"/>
</dbReference>
<feature type="transmembrane region" description="Helical" evidence="8">
    <location>
        <begin position="126"/>
        <end position="148"/>
    </location>
</feature>
<name>A0A2S6HUS7_9FIRM</name>
<dbReference type="Pfam" id="PF03547">
    <property type="entry name" value="Mem_trans"/>
    <property type="match status" value="2"/>
</dbReference>
<protein>
    <recommendedName>
        <fullName evidence="11">AEC family transporter</fullName>
    </recommendedName>
</protein>
<reference evidence="9 10" key="1">
    <citation type="submission" date="2018-02" db="EMBL/GenBank/DDBJ databases">
        <title>Genomic Encyclopedia of Archaeal and Bacterial Type Strains, Phase II (KMG-II): from individual species to whole genera.</title>
        <authorList>
            <person name="Goeker M."/>
        </authorList>
    </citation>
    <scope>NUCLEOTIDE SEQUENCE [LARGE SCALE GENOMIC DNA]</scope>
    <source>
        <strain evidence="9 10">DSM 3808</strain>
    </source>
</reference>
<dbReference type="Gene3D" id="1.20.1530.20">
    <property type="match status" value="1"/>
</dbReference>
<feature type="transmembrane region" description="Helical" evidence="8">
    <location>
        <begin position="244"/>
        <end position="263"/>
    </location>
</feature>
<keyword evidence="4" id="KW-1003">Cell membrane</keyword>
<keyword evidence="6 8" id="KW-1133">Transmembrane helix</keyword>
<evidence type="ECO:0000256" key="7">
    <source>
        <dbReference type="ARBA" id="ARBA00023136"/>
    </source>
</evidence>
<dbReference type="AlphaFoldDB" id="A0A2S6HUS7"/>
<evidence type="ECO:0000256" key="4">
    <source>
        <dbReference type="ARBA" id="ARBA00022475"/>
    </source>
</evidence>
<dbReference type="OrthoDB" id="1117134at2"/>
<feature type="transmembrane region" description="Helical" evidence="8">
    <location>
        <begin position="35"/>
        <end position="56"/>
    </location>
</feature>
<feature type="transmembrane region" description="Helical" evidence="8">
    <location>
        <begin position="299"/>
        <end position="320"/>
    </location>
</feature>